<dbReference type="AlphaFoldDB" id="A0A0G1QF55"/>
<dbReference type="PANTHER" id="PTHR43116:SF3">
    <property type="entry name" value="CLASS I PEPTIDE CHAIN RELEASE FACTOR"/>
    <property type="match status" value="1"/>
</dbReference>
<name>A0A0G1QF55_9BACT</name>
<evidence type="ECO:0000313" key="9">
    <source>
        <dbReference type="Proteomes" id="UP000034487"/>
    </source>
</evidence>
<dbReference type="GO" id="GO:0005737">
    <property type="term" value="C:cytoplasm"/>
    <property type="evidence" value="ECO:0007669"/>
    <property type="project" value="UniProtKB-SubCell"/>
</dbReference>
<gene>
    <name evidence="4" type="primary">prfB</name>
    <name evidence="8" type="ORF">UX60_C0020G0004</name>
</gene>
<dbReference type="InterPro" id="IPR000352">
    <property type="entry name" value="Pep_chain_release_fac_I"/>
</dbReference>
<evidence type="ECO:0000256" key="1">
    <source>
        <dbReference type="ARBA" id="ARBA00010835"/>
    </source>
</evidence>
<comment type="similarity">
    <text evidence="1 4">Belongs to the prokaryotic/mitochondrial release factor family.</text>
</comment>
<feature type="coiled-coil region" evidence="6">
    <location>
        <begin position="229"/>
        <end position="266"/>
    </location>
</feature>
<proteinExistence type="inferred from homology"/>
<dbReference type="Pfam" id="PF00472">
    <property type="entry name" value="RF-1"/>
    <property type="match status" value="1"/>
</dbReference>
<dbReference type="InterPro" id="IPR004374">
    <property type="entry name" value="PrfB"/>
</dbReference>
<keyword evidence="6" id="KW-0175">Coiled coil</keyword>
<dbReference type="Proteomes" id="UP000034487">
    <property type="component" value="Unassembled WGS sequence"/>
</dbReference>
<keyword evidence="2 4" id="KW-0488">Methylation</keyword>
<evidence type="ECO:0000256" key="2">
    <source>
        <dbReference type="ARBA" id="ARBA00022481"/>
    </source>
</evidence>
<dbReference type="HAMAP" id="MF_00094">
    <property type="entry name" value="Rel_fac_2"/>
    <property type="match status" value="1"/>
</dbReference>
<sequence>MDMKERRVELAQTLRIEEKTNRIKAIETEMGTPSFWQEHQKAAKLTQELKHLQDFVAKFELAESDAELEKLEEEVFFSGEHDDSSAFIAVHSGSGGVEAQDWAEMLLRMYTRYGERADYKVSLLDQQDGEEAGIKSATLLIEGFRAYGKLKAENGVHRLVRISPFDADKSRHTSFALVEVVPEVADAKEIEIKPDEIRIDVYRAGGHGGQGVNTTDSAVRITHVPTNIVVTCQNERSQLQNKAQALKILQGKLQLLDDEKRRISNQNLKGEPVLASWGNQIRSYVLQPYQMVKDLRSGYETSVVDDILDGKLEYMIEANIKYFAN</sequence>
<dbReference type="FunFam" id="3.30.160.20:FF:000004">
    <property type="entry name" value="Peptide chain release factor 1"/>
    <property type="match status" value="1"/>
</dbReference>
<protein>
    <recommendedName>
        <fullName evidence="4 5">Peptide chain release factor 2</fullName>
        <shortName evidence="4">RF-2</shortName>
    </recommendedName>
</protein>
<dbReference type="PATRIC" id="fig|1618335.3.peg.277"/>
<evidence type="ECO:0000256" key="3">
    <source>
        <dbReference type="ARBA" id="ARBA00022917"/>
    </source>
</evidence>
<evidence type="ECO:0000259" key="7">
    <source>
        <dbReference type="PROSITE" id="PS00745"/>
    </source>
</evidence>
<comment type="PTM">
    <text evidence="4">Methylated by PrmC. Methylation increases the termination efficiency of RF2.</text>
</comment>
<accession>A0A0G1QF55</accession>
<feature type="domain" description="Prokaryotic-type class I peptide chain release factors" evidence="7">
    <location>
        <begin position="203"/>
        <end position="219"/>
    </location>
</feature>
<comment type="function">
    <text evidence="4">Peptide chain release factor 2 directs the termination of translation in response to the peptide chain termination codons UGA and UAA.</text>
</comment>
<evidence type="ECO:0000256" key="4">
    <source>
        <dbReference type="HAMAP-Rule" id="MF_00094"/>
    </source>
</evidence>
<keyword evidence="4" id="KW-0963">Cytoplasm</keyword>
<dbReference type="Gene3D" id="3.30.70.1660">
    <property type="match status" value="1"/>
</dbReference>
<dbReference type="InterPro" id="IPR045853">
    <property type="entry name" value="Pep_chain_release_fac_I_sf"/>
</dbReference>
<dbReference type="GO" id="GO:0016149">
    <property type="term" value="F:translation release factor activity, codon specific"/>
    <property type="evidence" value="ECO:0007669"/>
    <property type="project" value="UniProtKB-UniRule"/>
</dbReference>
<comment type="caution">
    <text evidence="8">The sequence shown here is derived from an EMBL/GenBank/DDBJ whole genome shotgun (WGS) entry which is preliminary data.</text>
</comment>
<dbReference type="EMBL" id="LCMV01000020">
    <property type="protein sequence ID" value="KKU43626.1"/>
    <property type="molecule type" value="Genomic_DNA"/>
</dbReference>
<dbReference type="Pfam" id="PF03462">
    <property type="entry name" value="PCRF"/>
    <property type="match status" value="1"/>
</dbReference>
<evidence type="ECO:0000313" key="8">
    <source>
        <dbReference type="EMBL" id="KKU43626.1"/>
    </source>
</evidence>
<dbReference type="PROSITE" id="PS00745">
    <property type="entry name" value="RF_PROK_I"/>
    <property type="match status" value="1"/>
</dbReference>
<comment type="subcellular location">
    <subcellularLocation>
        <location evidence="4">Cytoplasm</location>
    </subcellularLocation>
</comment>
<evidence type="ECO:0000256" key="6">
    <source>
        <dbReference type="SAM" id="Coils"/>
    </source>
</evidence>
<dbReference type="Gene3D" id="3.30.160.20">
    <property type="match status" value="1"/>
</dbReference>
<reference evidence="8 9" key="1">
    <citation type="journal article" date="2015" name="Nature">
        <title>rRNA introns, odd ribosomes, and small enigmatic genomes across a large radiation of phyla.</title>
        <authorList>
            <person name="Brown C.T."/>
            <person name="Hug L.A."/>
            <person name="Thomas B.C."/>
            <person name="Sharon I."/>
            <person name="Castelle C.J."/>
            <person name="Singh A."/>
            <person name="Wilkins M.J."/>
            <person name="Williams K.H."/>
            <person name="Banfield J.F."/>
        </authorList>
    </citation>
    <scope>NUCLEOTIDE SEQUENCE [LARGE SCALE GENOMIC DNA]</scope>
</reference>
<evidence type="ECO:0000256" key="5">
    <source>
        <dbReference type="NCBIfam" id="TIGR00020"/>
    </source>
</evidence>
<dbReference type="SUPFAM" id="SSF75620">
    <property type="entry name" value="Release factor"/>
    <property type="match status" value="1"/>
</dbReference>
<keyword evidence="3 4" id="KW-0648">Protein biosynthesis</keyword>
<dbReference type="PANTHER" id="PTHR43116">
    <property type="entry name" value="PEPTIDE CHAIN RELEASE FACTOR 2"/>
    <property type="match status" value="1"/>
</dbReference>
<dbReference type="NCBIfam" id="TIGR00020">
    <property type="entry name" value="prfB"/>
    <property type="match status" value="1"/>
</dbReference>
<dbReference type="InterPro" id="IPR005139">
    <property type="entry name" value="PCRF"/>
</dbReference>
<dbReference type="Gene3D" id="1.20.58.410">
    <property type="entry name" value="Release factor"/>
    <property type="match status" value="1"/>
</dbReference>
<dbReference type="SMART" id="SM00937">
    <property type="entry name" value="PCRF"/>
    <property type="match status" value="1"/>
</dbReference>
<organism evidence="8 9">
    <name type="scientific">Berkelbacteria bacterium GW2011_GWA2_46_7</name>
    <dbReference type="NCBI Taxonomy" id="1618335"/>
    <lineage>
        <taxon>Bacteria</taxon>
        <taxon>Candidatus Berkelbacteria</taxon>
    </lineage>
</organism>
<feature type="modified residue" description="N5-methylglutamine" evidence="4">
    <location>
        <position position="210"/>
    </location>
</feature>